<dbReference type="Pfam" id="PF00916">
    <property type="entry name" value="Sulfate_transp"/>
    <property type="match status" value="1"/>
</dbReference>
<dbReference type="InterPro" id="IPR011547">
    <property type="entry name" value="SLC26A/SulP_dom"/>
</dbReference>
<keyword evidence="9" id="KW-1185">Reference proteome</keyword>
<dbReference type="PROSITE" id="PS50801">
    <property type="entry name" value="STAS"/>
    <property type="match status" value="1"/>
</dbReference>
<dbReference type="SUPFAM" id="SSF52091">
    <property type="entry name" value="SpoIIaa-like"/>
    <property type="match status" value="1"/>
</dbReference>
<evidence type="ECO:0000256" key="1">
    <source>
        <dbReference type="ARBA" id="ARBA00004141"/>
    </source>
</evidence>
<feature type="transmembrane region" description="Helical" evidence="6">
    <location>
        <begin position="244"/>
        <end position="263"/>
    </location>
</feature>
<accession>A0A9W8DZF7</accession>
<evidence type="ECO:0000256" key="3">
    <source>
        <dbReference type="ARBA" id="ARBA00022989"/>
    </source>
</evidence>
<feature type="transmembrane region" description="Helical" evidence="6">
    <location>
        <begin position="419"/>
        <end position="439"/>
    </location>
</feature>
<evidence type="ECO:0000313" key="8">
    <source>
        <dbReference type="EMBL" id="KAJ1926085.1"/>
    </source>
</evidence>
<feature type="region of interest" description="Disordered" evidence="5">
    <location>
        <begin position="22"/>
        <end position="92"/>
    </location>
</feature>
<dbReference type="Gene3D" id="3.30.750.24">
    <property type="entry name" value="STAS domain"/>
    <property type="match status" value="1"/>
</dbReference>
<feature type="transmembrane region" description="Helical" evidence="6">
    <location>
        <begin position="297"/>
        <end position="316"/>
    </location>
</feature>
<gene>
    <name evidence="8" type="ORF">IWQ60_004097</name>
</gene>
<evidence type="ECO:0000259" key="7">
    <source>
        <dbReference type="PROSITE" id="PS50801"/>
    </source>
</evidence>
<keyword evidence="2 6" id="KW-0812">Transmembrane</keyword>
<dbReference type="InterPro" id="IPR001902">
    <property type="entry name" value="SLC26A/SulP_fam"/>
</dbReference>
<evidence type="ECO:0000256" key="2">
    <source>
        <dbReference type="ARBA" id="ARBA00022692"/>
    </source>
</evidence>
<evidence type="ECO:0000256" key="5">
    <source>
        <dbReference type="SAM" id="MobiDB-lite"/>
    </source>
</evidence>
<keyword evidence="4 6" id="KW-0472">Membrane</keyword>
<dbReference type="InterPro" id="IPR036513">
    <property type="entry name" value="STAS_dom_sf"/>
</dbReference>
<feature type="domain" description="STAS" evidence="7">
    <location>
        <begin position="570"/>
        <end position="696"/>
    </location>
</feature>
<feature type="transmembrane region" description="Helical" evidence="6">
    <location>
        <begin position="514"/>
        <end position="540"/>
    </location>
</feature>
<dbReference type="AlphaFoldDB" id="A0A9W8DZF7"/>
<evidence type="ECO:0000313" key="9">
    <source>
        <dbReference type="Proteomes" id="UP001150569"/>
    </source>
</evidence>
<dbReference type="Proteomes" id="UP001150569">
    <property type="component" value="Unassembled WGS sequence"/>
</dbReference>
<dbReference type="GO" id="GO:0055085">
    <property type="term" value="P:transmembrane transport"/>
    <property type="evidence" value="ECO:0007669"/>
    <property type="project" value="InterPro"/>
</dbReference>
<keyword evidence="3 6" id="KW-1133">Transmembrane helix</keyword>
<name>A0A9W8DZF7_9FUNG</name>
<dbReference type="NCBIfam" id="TIGR00815">
    <property type="entry name" value="sulP"/>
    <property type="match status" value="1"/>
</dbReference>
<proteinExistence type="predicted"/>
<comment type="subcellular location">
    <subcellularLocation>
        <location evidence="1">Membrane</location>
        <topology evidence="1">Multi-pass membrane protein</topology>
    </subcellularLocation>
</comment>
<dbReference type="InterPro" id="IPR002645">
    <property type="entry name" value="STAS_dom"/>
</dbReference>
<feature type="transmembrane region" description="Helical" evidence="6">
    <location>
        <begin position="451"/>
        <end position="469"/>
    </location>
</feature>
<organism evidence="8 9">
    <name type="scientific">Tieghemiomyces parasiticus</name>
    <dbReference type="NCBI Taxonomy" id="78921"/>
    <lineage>
        <taxon>Eukaryota</taxon>
        <taxon>Fungi</taxon>
        <taxon>Fungi incertae sedis</taxon>
        <taxon>Zoopagomycota</taxon>
        <taxon>Kickxellomycotina</taxon>
        <taxon>Dimargaritomycetes</taxon>
        <taxon>Dimargaritales</taxon>
        <taxon>Dimargaritaceae</taxon>
        <taxon>Tieghemiomyces</taxon>
    </lineage>
</organism>
<dbReference type="GO" id="GO:0016020">
    <property type="term" value="C:membrane"/>
    <property type="evidence" value="ECO:0007669"/>
    <property type="project" value="UniProtKB-SubCell"/>
</dbReference>
<dbReference type="PANTHER" id="PTHR11814">
    <property type="entry name" value="SULFATE TRANSPORTER"/>
    <property type="match status" value="1"/>
</dbReference>
<sequence>MVTFPNEGSPLLPSINTQSLQARRGSVHQVTFSPLPRGTGEGDSDHFRYPLTPGLRLGRDTTHSSTDDEDGDATVGIHGSIDRTREGNGGPVASTWKRLATRLRYYVPIVSWLPEYTWSALSHDLRAGITVSCLLIPQALSYGSLAKLDPINGLYTALIPNLVYGIFGTSRHLAMGPEALISTLMGTIITDYQHTLDPSLTDSAPDAFLSAAGVARVVCFLVGLITFLMGIFRLGFLDSILSKALLRGFVTAVAFVIICGQLIPLTGLNRIPGDLPLHASPVDKVRYVVAHFQQSHWITLGISVSCIAFLVGCTLLKRRYRRVGWLQQIPEILVTVVVTTVLSYVLGWQDHGVAIFGNVEARFPHPTLPRIPEPIFYKDLLTSAMLISTIGIVESIIIAREYASKNHYSVSPNRELVAIGLANLAGCVFGAFPAFGSLARSRLNDRAKARTQMSGVITGLVVLVTILFLLPCFHYLPRTVLSAIIFNTALSLLTKTPRELRFLYRVGAWHDLTLFTLIFVSTMLVSVEVGILLAVILSLLTVLQRTTVPRITILGRRTGTKDQFVPIPDYPDSVEHVEGIMVVRIEEPLFFANTGQLQARLKRLELFGDLATHPSERARLPPASAVVFDVEQMPDLDASALAILREIVESYHLRKVTVCFVHLRPGLFTAFERSGLSEKVGHGLFFTEVPEALHYIEQSRSFTSVSSGGEAQVDTDNETTPY</sequence>
<reference evidence="8" key="1">
    <citation type="submission" date="2022-07" db="EMBL/GenBank/DDBJ databases">
        <title>Phylogenomic reconstructions and comparative analyses of Kickxellomycotina fungi.</title>
        <authorList>
            <person name="Reynolds N.K."/>
            <person name="Stajich J.E."/>
            <person name="Barry K."/>
            <person name="Grigoriev I.V."/>
            <person name="Crous P."/>
            <person name="Smith M.E."/>
        </authorList>
    </citation>
    <scope>NUCLEOTIDE SEQUENCE</scope>
    <source>
        <strain evidence="8">RSA 861</strain>
    </source>
</reference>
<dbReference type="OrthoDB" id="427213at2759"/>
<protein>
    <recommendedName>
        <fullName evidence="7">STAS domain-containing protein</fullName>
    </recommendedName>
</protein>
<dbReference type="EMBL" id="JANBPT010000189">
    <property type="protein sequence ID" value="KAJ1926085.1"/>
    <property type="molecule type" value="Genomic_DNA"/>
</dbReference>
<feature type="compositionally biased region" description="Basic and acidic residues" evidence="5">
    <location>
        <begin position="57"/>
        <end position="66"/>
    </location>
</feature>
<evidence type="ECO:0000256" key="4">
    <source>
        <dbReference type="ARBA" id="ARBA00023136"/>
    </source>
</evidence>
<feature type="transmembrane region" description="Helical" evidence="6">
    <location>
        <begin position="207"/>
        <end position="232"/>
    </location>
</feature>
<comment type="caution">
    <text evidence="8">The sequence shown here is derived from an EMBL/GenBank/DDBJ whole genome shotgun (WGS) entry which is preliminary data.</text>
</comment>
<dbReference type="Pfam" id="PF01740">
    <property type="entry name" value="STAS"/>
    <property type="match status" value="1"/>
</dbReference>
<dbReference type="CDD" id="cd07042">
    <property type="entry name" value="STAS_SulP_like_sulfate_transporter"/>
    <property type="match status" value="1"/>
</dbReference>
<evidence type="ECO:0000256" key="6">
    <source>
        <dbReference type="SAM" id="Phobius"/>
    </source>
</evidence>